<dbReference type="PROSITE" id="PS00113">
    <property type="entry name" value="ADENYLATE_KINASE"/>
    <property type="match status" value="1"/>
</dbReference>
<feature type="binding site" evidence="5">
    <location>
        <position position="150"/>
    </location>
    <ligand>
        <name>AMP</name>
        <dbReference type="ChEBI" id="CHEBI:456215"/>
    </ligand>
</feature>
<comment type="caution">
    <text evidence="5">Lacks conserved residue(s) required for the propagation of feature annotation.</text>
</comment>
<dbReference type="InterPro" id="IPR033690">
    <property type="entry name" value="Adenylat_kinase_CS"/>
</dbReference>
<dbReference type="OrthoDB" id="9805030at2"/>
<comment type="catalytic activity">
    <reaction evidence="5 7">
        <text>AMP + ATP = 2 ADP</text>
        <dbReference type="Rhea" id="RHEA:12973"/>
        <dbReference type="ChEBI" id="CHEBI:30616"/>
        <dbReference type="ChEBI" id="CHEBI:456215"/>
        <dbReference type="ChEBI" id="CHEBI:456216"/>
        <dbReference type="EC" id="2.7.4.3"/>
    </reaction>
</comment>
<keyword evidence="2 5" id="KW-0545">Nucleotide biosynthesis</keyword>
<dbReference type="NCBIfam" id="NF011105">
    <property type="entry name" value="PRK14532.1"/>
    <property type="match status" value="1"/>
</dbReference>
<evidence type="ECO:0000256" key="7">
    <source>
        <dbReference type="RuleBase" id="RU003331"/>
    </source>
</evidence>
<dbReference type="NCBIfam" id="NF011100">
    <property type="entry name" value="PRK14527.1"/>
    <property type="match status" value="1"/>
</dbReference>
<accession>A0A109JSA9</accession>
<dbReference type="EMBL" id="LNCD01000062">
    <property type="protein sequence ID" value="KWV54166.1"/>
    <property type="molecule type" value="Genomic_DNA"/>
</dbReference>
<protein>
    <recommendedName>
        <fullName evidence="5 7">Adenylate kinase</fullName>
        <shortName evidence="5">AK</shortName>
        <ecNumber evidence="5 7">2.7.4.3</ecNumber>
    </recommendedName>
    <alternativeName>
        <fullName evidence="5">ATP-AMP transphosphorylase</fullName>
    </alternativeName>
    <alternativeName>
        <fullName evidence="5">ATP:AMP phosphotransferase</fullName>
    </alternativeName>
    <alternativeName>
        <fullName evidence="5">Adenylate monophosphate kinase</fullName>
    </alternativeName>
</protein>
<gene>
    <name evidence="5" type="primary">adk</name>
    <name evidence="8" type="ORF">AS026_02550</name>
</gene>
<evidence type="ECO:0000256" key="3">
    <source>
        <dbReference type="ARBA" id="ARBA00022741"/>
    </source>
</evidence>
<feature type="binding site" evidence="5">
    <location>
        <position position="178"/>
    </location>
    <ligand>
        <name>ATP</name>
        <dbReference type="ChEBI" id="CHEBI:30616"/>
    </ligand>
</feature>
<dbReference type="RefSeq" id="WP_062369830.1">
    <property type="nucleotide sequence ID" value="NZ_LNCD01000062.1"/>
</dbReference>
<feature type="binding site" evidence="5">
    <location>
        <begin position="85"/>
        <end position="88"/>
    </location>
    <ligand>
        <name>AMP</name>
        <dbReference type="ChEBI" id="CHEBI:456215"/>
    </ligand>
</feature>
<comment type="subunit">
    <text evidence="5 7">Monomer.</text>
</comment>
<keyword evidence="9" id="KW-1185">Reference proteome</keyword>
<keyword evidence="3 5" id="KW-0547">Nucleotide-binding</keyword>
<proteinExistence type="inferred from homology"/>
<evidence type="ECO:0000256" key="6">
    <source>
        <dbReference type="RuleBase" id="RU003330"/>
    </source>
</evidence>
<feature type="binding site" evidence="5">
    <location>
        <position position="127"/>
    </location>
    <ligand>
        <name>ATP</name>
        <dbReference type="ChEBI" id="CHEBI:30616"/>
    </ligand>
</feature>
<keyword evidence="5 7" id="KW-0067">ATP-binding</keyword>
<dbReference type="GO" id="GO:0005737">
    <property type="term" value="C:cytoplasm"/>
    <property type="evidence" value="ECO:0007669"/>
    <property type="project" value="UniProtKB-SubCell"/>
</dbReference>
<dbReference type="InterPro" id="IPR000850">
    <property type="entry name" value="Adenylat/UMP-CMP_kin"/>
</dbReference>
<dbReference type="PRINTS" id="PR00094">
    <property type="entry name" value="ADENYLTKNASE"/>
</dbReference>
<keyword evidence="4 5" id="KW-0418">Kinase</keyword>
<dbReference type="InterPro" id="IPR027417">
    <property type="entry name" value="P-loop_NTPase"/>
</dbReference>
<dbReference type="GO" id="GO:0044209">
    <property type="term" value="P:AMP salvage"/>
    <property type="evidence" value="ECO:0007669"/>
    <property type="project" value="UniProtKB-UniRule"/>
</dbReference>
<dbReference type="InterPro" id="IPR006259">
    <property type="entry name" value="Adenyl_kin_sub"/>
</dbReference>
<evidence type="ECO:0000313" key="8">
    <source>
        <dbReference type="EMBL" id="KWV54166.1"/>
    </source>
</evidence>
<comment type="caution">
    <text evidence="8">The sequence shown here is derived from an EMBL/GenBank/DDBJ whole genome shotgun (WGS) entry which is preliminary data.</text>
</comment>
<feature type="binding site" evidence="5">
    <location>
        <position position="92"/>
    </location>
    <ligand>
        <name>AMP</name>
        <dbReference type="ChEBI" id="CHEBI:456215"/>
    </ligand>
</feature>
<dbReference type="PANTHER" id="PTHR23359">
    <property type="entry name" value="NUCLEOTIDE KINASE"/>
    <property type="match status" value="1"/>
</dbReference>
<feature type="region of interest" description="NMP" evidence="5">
    <location>
        <begin position="30"/>
        <end position="59"/>
    </location>
</feature>
<dbReference type="Gene3D" id="3.40.50.300">
    <property type="entry name" value="P-loop containing nucleotide triphosphate hydrolases"/>
    <property type="match status" value="1"/>
</dbReference>
<dbReference type="SUPFAM" id="SSF52540">
    <property type="entry name" value="P-loop containing nucleoside triphosphate hydrolases"/>
    <property type="match status" value="1"/>
</dbReference>
<dbReference type="EC" id="2.7.4.3" evidence="5 7"/>
<comment type="subcellular location">
    <subcellularLocation>
        <location evidence="5 7">Cytoplasm</location>
    </subcellularLocation>
</comment>
<keyword evidence="5" id="KW-0963">Cytoplasm</keyword>
<name>A0A109JSA9_9HYPH</name>
<dbReference type="NCBIfam" id="NF001381">
    <property type="entry name" value="PRK00279.1-3"/>
    <property type="match status" value="1"/>
</dbReference>
<dbReference type="HAMAP" id="MF_00235">
    <property type="entry name" value="Adenylate_kinase_Adk"/>
    <property type="match status" value="1"/>
</dbReference>
<comment type="domain">
    <text evidence="5">Consists of three domains, a large central CORE domain and two small peripheral domains, NMPbind and LID, which undergo movements during catalysis. The LID domain closes over the site of phosphoryl transfer upon ATP binding. Assembling and dissambling the active center during each catalytic cycle provides an effective means to prevent ATP hydrolysis.</text>
</comment>
<dbReference type="UniPathway" id="UPA00588">
    <property type="reaction ID" value="UER00649"/>
</dbReference>
<feature type="binding site" evidence="5">
    <location>
        <begin position="57"/>
        <end position="59"/>
    </location>
    <ligand>
        <name>AMP</name>
        <dbReference type="ChEBI" id="CHEBI:456215"/>
    </ligand>
</feature>
<comment type="similarity">
    <text evidence="5 6">Belongs to the adenylate kinase family.</text>
</comment>
<keyword evidence="1 5" id="KW-0808">Transferase</keyword>
<dbReference type="AlphaFoldDB" id="A0A109JSA9"/>
<dbReference type="Pfam" id="PF00406">
    <property type="entry name" value="ADK"/>
    <property type="match status" value="1"/>
</dbReference>
<organism evidence="8 9">
    <name type="scientific">Rhizobium altiplani</name>
    <dbReference type="NCBI Taxonomy" id="1864509"/>
    <lineage>
        <taxon>Bacteria</taxon>
        <taxon>Pseudomonadati</taxon>
        <taxon>Pseudomonadota</taxon>
        <taxon>Alphaproteobacteria</taxon>
        <taxon>Hyphomicrobiales</taxon>
        <taxon>Rhizobiaceae</taxon>
        <taxon>Rhizobium/Agrobacterium group</taxon>
        <taxon>Rhizobium</taxon>
    </lineage>
</organism>
<reference evidence="8 9" key="1">
    <citation type="submission" date="2015-11" db="EMBL/GenBank/DDBJ databases">
        <title>Draft Genome Sequence of the Strain BR 10423 (Rhizobium sp.) isolated from nodules of Mimosa pudica.</title>
        <authorList>
            <person name="Barauna A.C."/>
            <person name="Zilli J.E."/>
            <person name="Simoes-Araujo J.L."/>
            <person name="Reis V.M."/>
            <person name="James E.K."/>
            <person name="Reis F.B.Jr."/>
            <person name="Rouws L.F."/>
            <person name="Passos S.R."/>
            <person name="Gois S.R."/>
        </authorList>
    </citation>
    <scope>NUCLEOTIDE SEQUENCE [LARGE SCALE GENOMIC DNA]</scope>
    <source>
        <strain evidence="8 9">BR10423</strain>
    </source>
</reference>
<dbReference type="NCBIfam" id="TIGR01351">
    <property type="entry name" value="adk"/>
    <property type="match status" value="1"/>
</dbReference>
<feature type="binding site" evidence="5">
    <location>
        <position position="31"/>
    </location>
    <ligand>
        <name>AMP</name>
        <dbReference type="ChEBI" id="CHEBI:456215"/>
    </ligand>
</feature>
<evidence type="ECO:0000256" key="2">
    <source>
        <dbReference type="ARBA" id="ARBA00022727"/>
    </source>
</evidence>
<dbReference type="Proteomes" id="UP000068164">
    <property type="component" value="Unassembled WGS sequence"/>
</dbReference>
<evidence type="ECO:0000313" key="9">
    <source>
        <dbReference type="Proteomes" id="UP000068164"/>
    </source>
</evidence>
<evidence type="ECO:0000256" key="5">
    <source>
        <dbReference type="HAMAP-Rule" id="MF_00235"/>
    </source>
</evidence>
<comment type="function">
    <text evidence="5">Catalyzes the reversible transfer of the terminal phosphate group between ATP and AMP. Plays an important role in cellular energy homeostasis and in adenine nucleotide metabolism.</text>
</comment>
<evidence type="ECO:0000256" key="4">
    <source>
        <dbReference type="ARBA" id="ARBA00022777"/>
    </source>
</evidence>
<feature type="binding site" evidence="5">
    <location>
        <begin position="10"/>
        <end position="15"/>
    </location>
    <ligand>
        <name>ATP</name>
        <dbReference type="ChEBI" id="CHEBI:30616"/>
    </ligand>
</feature>
<sequence length="197" mass="20908">MRVVFLGPPGAGKGTQASLLAKAKSIPALSTGDILRAAIEGRTSIGTIAKGYVDSGGLVPDEVVVGVVKERLAYPDASAGFILDGFPRTLAQAASLDDILADAGMRIDLTVELTVDDSQLLSRIQRRAEIDAASGRKVRSDDNRESFEIRMNAYRQATKPLSEYYENQGKLVRINGLASVEDIAADIGAAVAACSWR</sequence>
<dbReference type="GO" id="GO:0004017">
    <property type="term" value="F:AMP kinase activity"/>
    <property type="evidence" value="ECO:0007669"/>
    <property type="project" value="UniProtKB-UniRule"/>
</dbReference>
<dbReference type="CDD" id="cd01428">
    <property type="entry name" value="ADK"/>
    <property type="match status" value="1"/>
</dbReference>
<feature type="binding site" evidence="5">
    <location>
        <position position="36"/>
    </location>
    <ligand>
        <name>AMP</name>
        <dbReference type="ChEBI" id="CHEBI:456215"/>
    </ligand>
</feature>
<evidence type="ECO:0000256" key="1">
    <source>
        <dbReference type="ARBA" id="ARBA00022679"/>
    </source>
</evidence>
<feature type="binding site" evidence="5">
    <location>
        <position position="139"/>
    </location>
    <ligand>
        <name>AMP</name>
        <dbReference type="ChEBI" id="CHEBI:456215"/>
    </ligand>
</feature>
<dbReference type="GO" id="GO:0005524">
    <property type="term" value="F:ATP binding"/>
    <property type="evidence" value="ECO:0007669"/>
    <property type="project" value="UniProtKB-UniRule"/>
</dbReference>
<comment type="pathway">
    <text evidence="5">Purine metabolism; AMP biosynthesis via salvage pathway; AMP from ADP: step 1/1.</text>
</comment>